<organism evidence="3 4">
    <name type="scientific">Plasmodium vivax India VII</name>
    <dbReference type="NCBI Taxonomy" id="1077284"/>
    <lineage>
        <taxon>Eukaryota</taxon>
        <taxon>Sar</taxon>
        <taxon>Alveolata</taxon>
        <taxon>Apicomplexa</taxon>
        <taxon>Aconoidasida</taxon>
        <taxon>Haemosporida</taxon>
        <taxon>Plasmodiidae</taxon>
        <taxon>Plasmodium</taxon>
        <taxon>Plasmodium (Plasmodium)</taxon>
    </lineage>
</organism>
<protein>
    <recommendedName>
        <fullName evidence="5">G2 protein</fullName>
    </recommendedName>
</protein>
<evidence type="ECO:0000256" key="1">
    <source>
        <dbReference type="SAM" id="Coils"/>
    </source>
</evidence>
<gene>
    <name evidence="3" type="ORF">PVIIG_02611</name>
</gene>
<name>A0A0J9SDU1_PLAVI</name>
<proteinExistence type="predicted"/>
<evidence type="ECO:0000313" key="3">
    <source>
        <dbReference type="EMBL" id="KMZ81129.1"/>
    </source>
</evidence>
<reference evidence="3 4" key="1">
    <citation type="submission" date="2011-08" db="EMBL/GenBank/DDBJ databases">
        <title>The Genome Sequence of Plasmodium vivax India VII.</title>
        <authorList>
            <consortium name="The Broad Institute Genome Sequencing Platform"/>
            <consortium name="The Broad Institute Genome Sequencing Center for Infectious Disease"/>
            <person name="Neafsey D."/>
            <person name="Carlton J."/>
            <person name="Barnwell J."/>
            <person name="Collins W."/>
            <person name="Escalante A."/>
            <person name="Mullikin J."/>
            <person name="Saul A."/>
            <person name="Guigo R."/>
            <person name="Camara F."/>
            <person name="Young S.K."/>
            <person name="Zeng Q."/>
            <person name="Gargeya S."/>
            <person name="Fitzgerald M."/>
            <person name="Haas B."/>
            <person name="Abouelleil A."/>
            <person name="Alvarado L."/>
            <person name="Arachchi H.M."/>
            <person name="Berlin A."/>
            <person name="Brown A."/>
            <person name="Chapman S.B."/>
            <person name="Chen Z."/>
            <person name="Dunbar C."/>
            <person name="Freedman E."/>
            <person name="Gearin G."/>
            <person name="Gellesch M."/>
            <person name="Goldberg J."/>
            <person name="Griggs A."/>
            <person name="Gujja S."/>
            <person name="Heiman D."/>
            <person name="Howarth C."/>
            <person name="Larson L."/>
            <person name="Lui A."/>
            <person name="MacDonald P.J.P."/>
            <person name="Montmayeur A."/>
            <person name="Murphy C."/>
            <person name="Neiman D."/>
            <person name="Pearson M."/>
            <person name="Priest M."/>
            <person name="Roberts A."/>
            <person name="Saif S."/>
            <person name="Shea T."/>
            <person name="Shenoy N."/>
            <person name="Sisk P."/>
            <person name="Stolte C."/>
            <person name="Sykes S."/>
            <person name="Wortman J."/>
            <person name="Nusbaum C."/>
            <person name="Birren B."/>
        </authorList>
    </citation>
    <scope>NUCLEOTIDE SEQUENCE [LARGE SCALE GENOMIC DNA]</scope>
    <source>
        <strain evidence="3 4">India VII</strain>
    </source>
</reference>
<feature type="coiled-coil region" evidence="1">
    <location>
        <begin position="160"/>
        <end position="237"/>
    </location>
</feature>
<evidence type="ECO:0000256" key="2">
    <source>
        <dbReference type="SAM" id="MobiDB-lite"/>
    </source>
</evidence>
<keyword evidence="1" id="KW-0175">Coiled coil</keyword>
<feature type="compositionally biased region" description="Polar residues" evidence="2">
    <location>
        <begin position="24"/>
        <end position="33"/>
    </location>
</feature>
<evidence type="ECO:0000313" key="4">
    <source>
        <dbReference type="Proteomes" id="UP000053562"/>
    </source>
</evidence>
<dbReference type="SUPFAM" id="SSF47473">
    <property type="entry name" value="EF-hand"/>
    <property type="match status" value="1"/>
</dbReference>
<dbReference type="OrthoDB" id="341684at2759"/>
<feature type="region of interest" description="Disordered" evidence="2">
    <location>
        <begin position="1"/>
        <end position="33"/>
    </location>
</feature>
<feature type="compositionally biased region" description="Polar residues" evidence="2">
    <location>
        <begin position="1"/>
        <end position="13"/>
    </location>
</feature>
<dbReference type="Proteomes" id="UP000053562">
    <property type="component" value="Unassembled WGS sequence"/>
</dbReference>
<sequence>MRTLSSPTPFSTSKKGHASHFPPASTTTMGQISSKEDDFEKQDIYASYPGLEQQLDMVFACHDIDNQGKLPYKTVEMILRHFLMQCGFMEYVCRFVDENGQLDLKHVEGYMTSKKWLSKLKCCGDNPLTVDEMKALVLMFLKKISDTYVDDQAKWMNKMRSSQEEQGKALEEAMNEYEKNILFNHALKEQQLLHNNKKISEWNETIENAYEAQQEVLRQFEAKKREDKKKMALEKNNELIIAKDYIDKIKEAATDSRYANSKCFVYPASSAPCGACTSAGAIAPYRRFKEPRRKKQYSLCL</sequence>
<dbReference type="EMBL" id="KQ234252">
    <property type="protein sequence ID" value="KMZ81129.1"/>
    <property type="molecule type" value="Genomic_DNA"/>
</dbReference>
<dbReference type="AlphaFoldDB" id="A0A0J9SDU1"/>
<accession>A0A0J9SDU1</accession>
<dbReference type="InterPro" id="IPR011992">
    <property type="entry name" value="EF-hand-dom_pair"/>
</dbReference>
<evidence type="ECO:0008006" key="5">
    <source>
        <dbReference type="Google" id="ProtNLM"/>
    </source>
</evidence>